<comment type="subcellular location">
    <subcellularLocation>
        <location evidence="1">Cell inner membrane</location>
        <topology evidence="1">Single-pass membrane protein</topology>
    </subcellularLocation>
</comment>
<dbReference type="InterPro" id="IPR045584">
    <property type="entry name" value="Pilin-like"/>
</dbReference>
<dbReference type="Proteomes" id="UP000733744">
    <property type="component" value="Unassembled WGS sequence"/>
</dbReference>
<keyword evidence="7 11" id="KW-1133">Transmembrane helix</keyword>
<evidence type="ECO:0000256" key="8">
    <source>
        <dbReference type="ARBA" id="ARBA00023136"/>
    </source>
</evidence>
<dbReference type="SUPFAM" id="SSF54523">
    <property type="entry name" value="Pili subunits"/>
    <property type="match status" value="1"/>
</dbReference>
<comment type="similarity">
    <text evidence="9">Belongs to the GSP H family.</text>
</comment>
<keyword evidence="4" id="KW-0488">Methylation</keyword>
<keyword evidence="6 11" id="KW-0812">Transmembrane</keyword>
<comment type="caution">
    <text evidence="13">The sequence shown here is derived from an EMBL/GenBank/DDBJ whole genome shotgun (WGS) entry which is preliminary data.</text>
</comment>
<keyword evidence="5" id="KW-0997">Cell inner membrane</keyword>
<dbReference type="EMBL" id="RYFG02000119">
    <property type="protein sequence ID" value="TRW90320.1"/>
    <property type="molecule type" value="Genomic_DNA"/>
</dbReference>
<proteinExistence type="inferred from homology"/>
<sequence length="182" mass="20154">MIFEGKGKRRKVKGARYKDIYTLYLVPCTFYLKPCPLRQRGFTLLELIVVLFVVVLGFSAIGLNLSSGSDSTKIKAAARDIVSALRYARGQALMTHEEATVTIDLGNNSYTVSGRDKIYEIPEDIDITVVTAQNELTGEGQANIRFFADGSSTGGRVTLERGQTAWKIDINWLTGQPELENE</sequence>
<evidence type="ECO:0000256" key="7">
    <source>
        <dbReference type="ARBA" id="ARBA00022989"/>
    </source>
</evidence>
<reference evidence="13 14" key="1">
    <citation type="journal article" date="2019" name="Antonie Van Leeuwenhoek">
        <title>Description of 'Ca. Methylobacter oryzae' KRF1, a novel species from the environmentally important Methylobacter clade 2.</title>
        <authorList>
            <person name="Khatri K."/>
            <person name="Mohite J.A."/>
            <person name="Pandit P.S."/>
            <person name="Bahulikar R."/>
            <person name="Rahalkar M.C."/>
        </authorList>
    </citation>
    <scope>NUCLEOTIDE SEQUENCE [LARGE SCALE GENOMIC DNA]</scope>
    <source>
        <strain evidence="13 14">KRF1</strain>
    </source>
</reference>
<gene>
    <name evidence="13" type="primary">gspH</name>
    <name evidence="13" type="ORF">EKO24_019640</name>
</gene>
<evidence type="ECO:0000256" key="5">
    <source>
        <dbReference type="ARBA" id="ARBA00022519"/>
    </source>
</evidence>
<feature type="transmembrane region" description="Helical" evidence="11">
    <location>
        <begin position="42"/>
        <end position="63"/>
    </location>
</feature>
<dbReference type="NCBIfam" id="TIGR02532">
    <property type="entry name" value="IV_pilin_GFxxxE"/>
    <property type="match status" value="1"/>
</dbReference>
<evidence type="ECO:0000256" key="3">
    <source>
        <dbReference type="ARBA" id="ARBA00022475"/>
    </source>
</evidence>
<evidence type="ECO:0000256" key="9">
    <source>
        <dbReference type="ARBA" id="ARBA00025772"/>
    </source>
</evidence>
<dbReference type="Pfam" id="PF12019">
    <property type="entry name" value="GspH"/>
    <property type="match status" value="1"/>
</dbReference>
<evidence type="ECO:0000313" key="14">
    <source>
        <dbReference type="Proteomes" id="UP000733744"/>
    </source>
</evidence>
<accession>A0ABY3C5N9</accession>
<evidence type="ECO:0000256" key="2">
    <source>
        <dbReference type="ARBA" id="ARBA00021549"/>
    </source>
</evidence>
<name>A0ABY3C5N9_9GAMM</name>
<evidence type="ECO:0000256" key="1">
    <source>
        <dbReference type="ARBA" id="ARBA00004377"/>
    </source>
</evidence>
<evidence type="ECO:0000256" key="10">
    <source>
        <dbReference type="ARBA" id="ARBA00030775"/>
    </source>
</evidence>
<keyword evidence="14" id="KW-1185">Reference proteome</keyword>
<evidence type="ECO:0000259" key="12">
    <source>
        <dbReference type="Pfam" id="PF12019"/>
    </source>
</evidence>
<dbReference type="Pfam" id="PF07963">
    <property type="entry name" value="N_methyl"/>
    <property type="match status" value="1"/>
</dbReference>
<keyword evidence="8 11" id="KW-0472">Membrane</keyword>
<dbReference type="InterPro" id="IPR012902">
    <property type="entry name" value="N_methyl_site"/>
</dbReference>
<keyword evidence="3" id="KW-1003">Cell membrane</keyword>
<protein>
    <recommendedName>
        <fullName evidence="2">Type II secretion system protein H</fullName>
    </recommendedName>
    <alternativeName>
        <fullName evidence="10">General secretion pathway protein H</fullName>
    </alternativeName>
</protein>
<evidence type="ECO:0000256" key="6">
    <source>
        <dbReference type="ARBA" id="ARBA00022692"/>
    </source>
</evidence>
<feature type="domain" description="General secretion pathway GspH" evidence="12">
    <location>
        <begin position="77"/>
        <end position="173"/>
    </location>
</feature>
<evidence type="ECO:0000313" key="13">
    <source>
        <dbReference type="EMBL" id="TRW90320.1"/>
    </source>
</evidence>
<evidence type="ECO:0000256" key="4">
    <source>
        <dbReference type="ARBA" id="ARBA00022481"/>
    </source>
</evidence>
<dbReference type="InterPro" id="IPR022346">
    <property type="entry name" value="T2SS_GspH"/>
</dbReference>
<organism evidence="13 14">
    <name type="scientific">Candidatus Methylobacter oryzae</name>
    <dbReference type="NCBI Taxonomy" id="2497749"/>
    <lineage>
        <taxon>Bacteria</taxon>
        <taxon>Pseudomonadati</taxon>
        <taxon>Pseudomonadota</taxon>
        <taxon>Gammaproteobacteria</taxon>
        <taxon>Methylococcales</taxon>
        <taxon>Methylococcaceae</taxon>
        <taxon>Methylobacter</taxon>
    </lineage>
</organism>
<evidence type="ECO:0000256" key="11">
    <source>
        <dbReference type="SAM" id="Phobius"/>
    </source>
</evidence>